<evidence type="ECO:0000256" key="6">
    <source>
        <dbReference type="SAM" id="Coils"/>
    </source>
</evidence>
<gene>
    <name evidence="9" type="ORF">SAMN05660836_01077</name>
</gene>
<proteinExistence type="predicted"/>
<name>A0A1I4SNX0_9BACT</name>
<keyword evidence="10" id="KW-1185">Reference proteome</keyword>
<dbReference type="Gene3D" id="1.20.1640.10">
    <property type="entry name" value="Multidrug efflux transporter AcrB transmembrane domain"/>
    <property type="match status" value="1"/>
</dbReference>
<dbReference type="RefSeq" id="WP_093394039.1">
    <property type="nucleotide sequence ID" value="NZ_FOUU01000002.1"/>
</dbReference>
<dbReference type="InterPro" id="IPR050545">
    <property type="entry name" value="Mycobact_MmpL"/>
</dbReference>
<organism evidence="9 10">
    <name type="scientific">Thermodesulforhabdus norvegica</name>
    <dbReference type="NCBI Taxonomy" id="39841"/>
    <lineage>
        <taxon>Bacteria</taxon>
        <taxon>Pseudomonadati</taxon>
        <taxon>Thermodesulfobacteriota</taxon>
        <taxon>Syntrophobacteria</taxon>
        <taxon>Syntrophobacterales</taxon>
        <taxon>Thermodesulforhabdaceae</taxon>
        <taxon>Thermodesulforhabdus</taxon>
    </lineage>
</organism>
<keyword evidence="3 7" id="KW-0812">Transmembrane</keyword>
<dbReference type="AlphaFoldDB" id="A0A1I4SNX0"/>
<evidence type="ECO:0000256" key="3">
    <source>
        <dbReference type="ARBA" id="ARBA00022692"/>
    </source>
</evidence>
<feature type="domain" description="SSD" evidence="8">
    <location>
        <begin position="242"/>
        <end position="369"/>
    </location>
</feature>
<feature type="transmembrane region" description="Helical" evidence="7">
    <location>
        <begin position="315"/>
        <end position="335"/>
    </location>
</feature>
<evidence type="ECO:0000256" key="2">
    <source>
        <dbReference type="ARBA" id="ARBA00022475"/>
    </source>
</evidence>
<evidence type="ECO:0000313" key="10">
    <source>
        <dbReference type="Proteomes" id="UP000199611"/>
    </source>
</evidence>
<feature type="transmembrane region" description="Helical" evidence="7">
    <location>
        <begin position="408"/>
        <end position="429"/>
    </location>
</feature>
<protein>
    <recommendedName>
        <fullName evidence="8">SSD domain-containing protein</fullName>
    </recommendedName>
</protein>
<dbReference type="InterPro" id="IPR004869">
    <property type="entry name" value="MMPL_dom"/>
</dbReference>
<keyword evidence="6" id="KW-0175">Coiled coil</keyword>
<keyword evidence="2" id="KW-1003">Cell membrane</keyword>
<dbReference type="Proteomes" id="UP000199611">
    <property type="component" value="Unassembled WGS sequence"/>
</dbReference>
<dbReference type="PANTHER" id="PTHR33406:SF13">
    <property type="entry name" value="MEMBRANE PROTEIN YDFJ"/>
    <property type="match status" value="1"/>
</dbReference>
<dbReference type="PANTHER" id="PTHR33406">
    <property type="entry name" value="MEMBRANE PROTEIN MJ1562-RELATED"/>
    <property type="match status" value="1"/>
</dbReference>
<dbReference type="PROSITE" id="PS50156">
    <property type="entry name" value="SSD"/>
    <property type="match status" value="1"/>
</dbReference>
<dbReference type="EMBL" id="FOUU01000002">
    <property type="protein sequence ID" value="SFM66115.1"/>
    <property type="molecule type" value="Genomic_DNA"/>
</dbReference>
<reference evidence="9 10" key="1">
    <citation type="submission" date="2016-10" db="EMBL/GenBank/DDBJ databases">
        <authorList>
            <person name="de Groot N.N."/>
        </authorList>
    </citation>
    <scope>NUCLEOTIDE SEQUENCE [LARGE SCALE GENOMIC DNA]</scope>
    <source>
        <strain evidence="9 10">DSM 9990</strain>
    </source>
</reference>
<evidence type="ECO:0000259" key="8">
    <source>
        <dbReference type="PROSITE" id="PS50156"/>
    </source>
</evidence>
<dbReference type="STRING" id="39841.SAMN05660836_01077"/>
<dbReference type="GO" id="GO:0005886">
    <property type="term" value="C:plasma membrane"/>
    <property type="evidence" value="ECO:0007669"/>
    <property type="project" value="UniProtKB-SubCell"/>
</dbReference>
<keyword evidence="5 7" id="KW-0472">Membrane</keyword>
<keyword evidence="4 7" id="KW-1133">Transmembrane helix</keyword>
<evidence type="ECO:0000256" key="1">
    <source>
        <dbReference type="ARBA" id="ARBA00004651"/>
    </source>
</evidence>
<feature type="transmembrane region" description="Helical" evidence="7">
    <location>
        <begin position="275"/>
        <end position="295"/>
    </location>
</feature>
<evidence type="ECO:0000256" key="4">
    <source>
        <dbReference type="ARBA" id="ARBA00022989"/>
    </source>
</evidence>
<feature type="coiled-coil region" evidence="6">
    <location>
        <begin position="492"/>
        <end position="519"/>
    </location>
</feature>
<accession>A0A1I4SNX0</accession>
<feature type="transmembrane region" description="Helical" evidence="7">
    <location>
        <begin position="12"/>
        <end position="31"/>
    </location>
</feature>
<dbReference type="OrthoDB" id="9803781at2"/>
<dbReference type="InterPro" id="IPR000731">
    <property type="entry name" value="SSD"/>
</dbReference>
<dbReference type="Pfam" id="PF03176">
    <property type="entry name" value="MMPL"/>
    <property type="match status" value="1"/>
</dbReference>
<evidence type="ECO:0000256" key="7">
    <source>
        <dbReference type="SAM" id="Phobius"/>
    </source>
</evidence>
<feature type="transmembrane region" description="Helical" evidence="7">
    <location>
        <begin position="347"/>
        <end position="371"/>
    </location>
</feature>
<comment type="subcellular location">
    <subcellularLocation>
        <location evidence="1">Cell membrane</location>
        <topology evidence="1">Multi-pass membrane protein</topology>
    </subcellularLocation>
</comment>
<evidence type="ECO:0000256" key="5">
    <source>
        <dbReference type="ARBA" id="ARBA00023136"/>
    </source>
</evidence>
<feature type="transmembrane region" description="Helical" evidence="7">
    <location>
        <begin position="243"/>
        <end position="268"/>
    </location>
</feature>
<feature type="transmembrane region" description="Helical" evidence="7">
    <location>
        <begin position="220"/>
        <end position="237"/>
    </location>
</feature>
<dbReference type="SUPFAM" id="SSF82866">
    <property type="entry name" value="Multidrug efflux transporter AcrB transmembrane domain"/>
    <property type="match status" value="1"/>
</dbReference>
<sequence>MGNRFLQAVLKYRWLVVIITLIVTFSTAFFIPRMKIDTDPENMLSSGEPVRVFHNEVKRRFALWDMIVLGIVDESSPDGVFRPETLGKIYRITKSITAIPGVIVQDVLAPSTVDDIIQAGPGSVRFRYLMQKPPETREEALHIRDRALANPLFRDTLVSSDGKALVIYVPIEEKKIAHRVGTEIEKIIAKEAGGTESYHLTGLPIAEDTFGYEMFYQMRVSAPMAGVVIFVLLWMFFRNLTLILAPMLVAVLTVIVTMGLLVACGFTVHIMSSMIPIFLMPISVADSVHLLSMFFDLYGRYRDRKKTLEAVMSELFVPMLYTSITTMVGFASLTLTPIPPIRVFGAFVALGVGVAWVLTVTLIPAYVMIFLPERRIKAFKRHDSGRESNIFNRILIFLGRWIPGHAKVVLGVSTVIFIWSCIGISRIVINDNPVKWFARSHPIRIADEVLNEHFGGTYEAYLVLDMPYGREEFTHTLSRIKAFLNSSRKEEAGRILEFLKELEGELDELEKKHASTANIAGLLKEFKDLALRLDEKLPADLTDEEWNVWDSVMQKIEDERSSLELAKSPEILRYLEKLQASVVAHPKVGKINALTDIVKKVHQELFEGRKDMAIIPDSRAAVAQCLFSYQGSHDPEDLWHFVTPDYRSLNLWFQLKRGIIGIWNPYAGPLRTSFRTILLLYL</sequence>
<evidence type="ECO:0000313" key="9">
    <source>
        <dbReference type="EMBL" id="SFM66115.1"/>
    </source>
</evidence>